<dbReference type="Proteomes" id="UP000244184">
    <property type="component" value="Unassembled WGS sequence"/>
</dbReference>
<dbReference type="EMBL" id="PYHP01000069">
    <property type="protein sequence ID" value="PUA36466.1"/>
    <property type="molecule type" value="Genomic_DNA"/>
</dbReference>
<protein>
    <submittedName>
        <fullName evidence="1">Uncharacterized protein</fullName>
    </submittedName>
</protein>
<comment type="caution">
    <text evidence="1">The sequence shown here is derived from an EMBL/GenBank/DDBJ whole genome shotgun (WGS) entry which is preliminary data.</text>
</comment>
<accession>A0A2T6FX32</accession>
<name>A0A2T6FX32_9BACL</name>
<reference evidence="1 2" key="1">
    <citation type="submission" date="2018-03" db="EMBL/GenBank/DDBJ databases">
        <title>Genome sequence of Paenibacillus elgii strain AC13 an antimicrobial compound producing bacteria.</title>
        <authorList>
            <person name="Kurokawa A.S."/>
            <person name="Araujo J.F."/>
            <person name="Costa R.A."/>
            <person name="Ortega D.B."/>
            <person name="Pires A.S."/>
            <person name="Pappas G.J.Jr."/>
            <person name="Franco O.L."/>
            <person name="Barreto C."/>
            <person name="Magalhaes B.S."/>
            <person name="Kruger R.H."/>
        </authorList>
    </citation>
    <scope>NUCLEOTIDE SEQUENCE [LARGE SCALE GENOMIC DNA]</scope>
    <source>
        <strain evidence="1 2">AC13</strain>
    </source>
</reference>
<gene>
    <name evidence="1" type="ORF">C8Z91_24000</name>
</gene>
<organism evidence="1 2">
    <name type="scientific">Paenibacillus elgii</name>
    <dbReference type="NCBI Taxonomy" id="189691"/>
    <lineage>
        <taxon>Bacteria</taxon>
        <taxon>Bacillati</taxon>
        <taxon>Bacillota</taxon>
        <taxon>Bacilli</taxon>
        <taxon>Bacillales</taxon>
        <taxon>Paenibacillaceae</taxon>
        <taxon>Paenibacillus</taxon>
    </lineage>
</organism>
<dbReference type="AlphaFoldDB" id="A0A2T6FX32"/>
<evidence type="ECO:0000313" key="1">
    <source>
        <dbReference type="EMBL" id="PUA36466.1"/>
    </source>
</evidence>
<sequence>MSINNKVPTESKTWQIQLENRIVDVILSLCDLDGESFWNKVEEKNLSYFIRKSAGTPWGNHLIALDQNAHLVLG</sequence>
<evidence type="ECO:0000313" key="2">
    <source>
        <dbReference type="Proteomes" id="UP000244184"/>
    </source>
</evidence>
<proteinExistence type="predicted"/>